<keyword evidence="1" id="KW-0812">Transmembrane</keyword>
<evidence type="ECO:0000313" key="3">
    <source>
        <dbReference type="Proteomes" id="UP000195877"/>
    </source>
</evidence>
<name>A0ABY1RQ03_9XANT</name>
<organism evidence="2 3">
    <name type="scientific">Xanthomonas fragariae</name>
    <dbReference type="NCBI Taxonomy" id="48664"/>
    <lineage>
        <taxon>Bacteria</taxon>
        <taxon>Pseudomonadati</taxon>
        <taxon>Pseudomonadota</taxon>
        <taxon>Gammaproteobacteria</taxon>
        <taxon>Lysobacterales</taxon>
        <taxon>Lysobacteraceae</taxon>
        <taxon>Xanthomonas</taxon>
    </lineage>
</organism>
<reference evidence="2 3" key="1">
    <citation type="submission" date="2017-05" db="EMBL/GenBank/DDBJ databases">
        <authorList>
            <person name="Blom J."/>
        </authorList>
    </citation>
    <scope>NUCLEOTIDE SEQUENCE [LARGE SCALE GENOMIC DNA]</scope>
    <source>
        <strain evidence="2">PD885</strain>
    </source>
</reference>
<protein>
    <submittedName>
        <fullName evidence="2">Uncharacterized protein</fullName>
    </submittedName>
</protein>
<keyword evidence="1" id="KW-0472">Membrane</keyword>
<feature type="transmembrane region" description="Helical" evidence="1">
    <location>
        <begin position="41"/>
        <end position="60"/>
    </location>
</feature>
<gene>
    <name evidence="2" type="ORF">PD885_02038</name>
</gene>
<dbReference type="EMBL" id="LT853882">
    <property type="protein sequence ID" value="SMQ99282.1"/>
    <property type="molecule type" value="Genomic_DNA"/>
</dbReference>
<sequence>MTRVLTCIDPVPAQDGTCSQTAWLDQSSWVEMLPTAEQANVVGPAIVVGFVTLAALRLIIPSKGEDE</sequence>
<keyword evidence="1" id="KW-1133">Transmembrane helix</keyword>
<keyword evidence="3" id="KW-1185">Reference proteome</keyword>
<proteinExistence type="predicted"/>
<accession>A0ABY1RQ03</accession>
<evidence type="ECO:0000313" key="2">
    <source>
        <dbReference type="EMBL" id="SMQ99282.1"/>
    </source>
</evidence>
<dbReference type="Proteomes" id="UP000195877">
    <property type="component" value="Chromosome 1"/>
</dbReference>
<evidence type="ECO:0000256" key="1">
    <source>
        <dbReference type="SAM" id="Phobius"/>
    </source>
</evidence>